<keyword evidence="3" id="KW-1185">Reference proteome</keyword>
<reference evidence="2 3" key="1">
    <citation type="submission" date="2019-06" db="EMBL/GenBank/DDBJ databases">
        <title>Sorghum-associated microbial communities from plants grown in Nebraska, USA.</title>
        <authorList>
            <person name="Schachtman D."/>
        </authorList>
    </citation>
    <scope>NUCLEOTIDE SEQUENCE [LARGE SCALE GENOMIC DNA]</scope>
    <source>
        <strain evidence="2 3">1209</strain>
    </source>
</reference>
<evidence type="ECO:0000313" key="2">
    <source>
        <dbReference type="EMBL" id="TWF44523.1"/>
    </source>
</evidence>
<proteinExistence type="predicted"/>
<sequence length="158" mass="18987">MELKFYIESGIIESFVLGLASEAEVEELQHMRRLYPELNTEVEFVERRLERAAFDEPVLPPAEIRDRVLQKIRWDHNSGGHFGDNNSNYTFINIQPKDGDHITVHRWWKIFFIIFFIMSKVFLFLAIFYYLKYRQSQEQRSDLLPAHYQQEQVQSRSL</sequence>
<dbReference type="RefSeq" id="WP_145661532.1">
    <property type="nucleotide sequence ID" value="NZ_VIWO01000001.1"/>
</dbReference>
<dbReference type="Proteomes" id="UP000320811">
    <property type="component" value="Unassembled WGS sequence"/>
</dbReference>
<accession>A0A561Q2E0</accession>
<keyword evidence="1" id="KW-1133">Transmembrane helix</keyword>
<evidence type="ECO:0000313" key="3">
    <source>
        <dbReference type="Proteomes" id="UP000320811"/>
    </source>
</evidence>
<organism evidence="2 3">
    <name type="scientific">Chitinophaga polysaccharea</name>
    <dbReference type="NCBI Taxonomy" id="1293035"/>
    <lineage>
        <taxon>Bacteria</taxon>
        <taxon>Pseudomonadati</taxon>
        <taxon>Bacteroidota</taxon>
        <taxon>Chitinophagia</taxon>
        <taxon>Chitinophagales</taxon>
        <taxon>Chitinophagaceae</taxon>
        <taxon>Chitinophaga</taxon>
    </lineage>
</organism>
<comment type="caution">
    <text evidence="2">The sequence shown here is derived from an EMBL/GenBank/DDBJ whole genome shotgun (WGS) entry which is preliminary data.</text>
</comment>
<name>A0A561Q2E0_9BACT</name>
<dbReference type="EMBL" id="VIWO01000001">
    <property type="protein sequence ID" value="TWF44523.1"/>
    <property type="molecule type" value="Genomic_DNA"/>
</dbReference>
<keyword evidence="1" id="KW-0472">Membrane</keyword>
<dbReference type="OrthoDB" id="952577at2"/>
<feature type="transmembrane region" description="Helical" evidence="1">
    <location>
        <begin position="110"/>
        <end position="131"/>
    </location>
</feature>
<keyword evidence="1" id="KW-0812">Transmembrane</keyword>
<dbReference type="AlphaFoldDB" id="A0A561Q2E0"/>
<gene>
    <name evidence="2" type="ORF">FHW36_101443</name>
</gene>
<protein>
    <submittedName>
        <fullName evidence="2">Uncharacterized protein</fullName>
    </submittedName>
</protein>
<evidence type="ECO:0000256" key="1">
    <source>
        <dbReference type="SAM" id="Phobius"/>
    </source>
</evidence>